<feature type="region of interest" description="Disordered" evidence="2">
    <location>
        <begin position="459"/>
        <end position="480"/>
    </location>
</feature>
<evidence type="ECO:0000313" key="4">
    <source>
        <dbReference type="Proteomes" id="UP000661918"/>
    </source>
</evidence>
<name>A0ABQ2GUW5_9DEIO</name>
<reference evidence="4" key="1">
    <citation type="journal article" date="2019" name="Int. J. Syst. Evol. Microbiol.">
        <title>The Global Catalogue of Microorganisms (GCM) 10K type strain sequencing project: providing services to taxonomists for standard genome sequencing and annotation.</title>
        <authorList>
            <consortium name="The Broad Institute Genomics Platform"/>
            <consortium name="The Broad Institute Genome Sequencing Center for Infectious Disease"/>
            <person name="Wu L."/>
            <person name="Ma J."/>
        </authorList>
    </citation>
    <scope>NUCLEOTIDE SEQUENCE [LARGE SCALE GENOMIC DNA]</scope>
    <source>
        <strain evidence="4">JCM 15443</strain>
    </source>
</reference>
<evidence type="ECO:0000313" key="3">
    <source>
        <dbReference type="EMBL" id="GGM11936.1"/>
    </source>
</evidence>
<dbReference type="RefSeq" id="WP_188904125.1">
    <property type="nucleotide sequence ID" value="NZ_BMOM01000015.1"/>
</dbReference>
<dbReference type="Proteomes" id="UP000661918">
    <property type="component" value="Unassembled WGS sequence"/>
</dbReference>
<dbReference type="PANTHER" id="PTHR18964:SF149">
    <property type="entry name" value="BIFUNCTIONAL UDP-N-ACETYLGLUCOSAMINE 2-EPIMERASE_N-ACETYLMANNOSAMINE KINASE"/>
    <property type="match status" value="1"/>
</dbReference>
<dbReference type="SUPFAM" id="SSF53067">
    <property type="entry name" value="Actin-like ATPase domain"/>
    <property type="match status" value="1"/>
</dbReference>
<comment type="caution">
    <text evidence="3">The sequence shown here is derived from an EMBL/GenBank/DDBJ whole genome shotgun (WGS) entry which is preliminary data.</text>
</comment>
<dbReference type="Gene3D" id="3.30.420.40">
    <property type="match status" value="2"/>
</dbReference>
<dbReference type="Gene3D" id="1.10.10.10">
    <property type="entry name" value="Winged helix-like DNA-binding domain superfamily/Winged helix DNA-binding domain"/>
    <property type="match status" value="1"/>
</dbReference>
<dbReference type="InterPro" id="IPR036388">
    <property type="entry name" value="WH-like_DNA-bd_sf"/>
</dbReference>
<dbReference type="SUPFAM" id="SSF46785">
    <property type="entry name" value="Winged helix' DNA-binding domain"/>
    <property type="match status" value="1"/>
</dbReference>
<dbReference type="InterPro" id="IPR000600">
    <property type="entry name" value="ROK"/>
</dbReference>
<comment type="similarity">
    <text evidence="1">Belongs to the ROK (NagC/XylR) family.</text>
</comment>
<dbReference type="InterPro" id="IPR043129">
    <property type="entry name" value="ATPase_NBD"/>
</dbReference>
<dbReference type="PANTHER" id="PTHR18964">
    <property type="entry name" value="ROK (REPRESSOR, ORF, KINASE) FAMILY"/>
    <property type="match status" value="1"/>
</dbReference>
<dbReference type="Pfam" id="PF00480">
    <property type="entry name" value="ROK"/>
    <property type="match status" value="1"/>
</dbReference>
<organism evidence="3 4">
    <name type="scientific">Deinococcus aerophilus</name>
    <dbReference type="NCBI Taxonomy" id="522488"/>
    <lineage>
        <taxon>Bacteria</taxon>
        <taxon>Thermotogati</taxon>
        <taxon>Deinococcota</taxon>
        <taxon>Deinococci</taxon>
        <taxon>Deinococcales</taxon>
        <taxon>Deinococcaceae</taxon>
        <taxon>Deinococcus</taxon>
    </lineage>
</organism>
<gene>
    <name evidence="3" type="ORF">GCM10010841_20590</name>
</gene>
<evidence type="ECO:0000256" key="2">
    <source>
        <dbReference type="SAM" id="MobiDB-lite"/>
    </source>
</evidence>
<proteinExistence type="inferred from homology"/>
<accession>A0ABQ2GUW5</accession>
<sequence>MSSTTLRPHNSLRRPHCRPEPFCPRGPLLLFPRSPLSRSPHTDTLDLAAIRTRHTLLLLRRLWDGECARVDIARELGLSRSAIGNIVAELLGAGLVQEGGRREDGSVGRRATLLRLNARAAALIAVDLGASHARVDVLDLRCRSLATRSRPHDITRGPQATYALLAELAAEVMAEAGVGAAGAALVGVGVPGPVDHGTGRVVQPPNMPGWDGENVGEGLRRVLGIPTLVDNDANLGALAEARFGTHPGLSDLIYIKAATGIGAGILLGGQLHRGVRGGAGEIGHISINEHGPVGRSGTPGSLESYAAAQVLPALAERLRAAGHATDLSAPVTLSDLLVHAGSDPLAQTVWQETGHHLGVAVSTLLNLFNPQAVVIGGRLAQAGEVFLDAIQTSAWARTMRINADRTCIALGTLGSEVGVLGAGAMMLDHLLTPRGLPLLYRIARNAGALDGPVAPVSGGAAPTPIREGAASRAPPPPGLL</sequence>
<evidence type="ECO:0000256" key="1">
    <source>
        <dbReference type="ARBA" id="ARBA00006479"/>
    </source>
</evidence>
<keyword evidence="4" id="KW-1185">Reference proteome</keyword>
<protein>
    <submittedName>
        <fullName evidence="3">Transcriptional regulator</fullName>
    </submittedName>
</protein>
<dbReference type="InterPro" id="IPR036390">
    <property type="entry name" value="WH_DNA-bd_sf"/>
</dbReference>
<dbReference type="EMBL" id="BMOM01000015">
    <property type="protein sequence ID" value="GGM11936.1"/>
    <property type="molecule type" value="Genomic_DNA"/>
</dbReference>